<evidence type="ECO:0000313" key="1">
    <source>
        <dbReference type="EMBL" id="KAI3371578.1"/>
    </source>
</evidence>
<accession>A0ACB8WVU0</accession>
<keyword evidence="2" id="KW-1185">Reference proteome</keyword>
<proteinExistence type="predicted"/>
<feature type="non-terminal residue" evidence="1">
    <location>
        <position position="1"/>
    </location>
</feature>
<dbReference type="Proteomes" id="UP000831701">
    <property type="component" value="Chromosome 6"/>
</dbReference>
<dbReference type="EMBL" id="CM041536">
    <property type="protein sequence ID" value="KAI3371578.1"/>
    <property type="molecule type" value="Genomic_DNA"/>
</dbReference>
<protein>
    <submittedName>
        <fullName evidence="1">Uncharacterized protein</fullName>
    </submittedName>
</protein>
<evidence type="ECO:0000313" key="2">
    <source>
        <dbReference type="Proteomes" id="UP000831701"/>
    </source>
</evidence>
<reference evidence="1" key="1">
    <citation type="submission" date="2022-04" db="EMBL/GenBank/DDBJ databases">
        <title>Jade perch genome.</title>
        <authorList>
            <person name="Chao B."/>
        </authorList>
    </citation>
    <scope>NUCLEOTIDE SEQUENCE</scope>
    <source>
        <strain evidence="1">CB-2022</strain>
    </source>
</reference>
<name>A0ACB8WVU0_9TELE</name>
<sequence length="1284" mass="144300">RHLVTTVPLAGNKLLEMCNRGDTERESCLDQESGSPPRKKLSHSIEEILRRPTCVRKDKRVHRNWSVIKDNTRTSNQLSCAETPQIRLLEESPKATTDCTSQMKKRQTRVTFTPFQVQEMEKVFQLTHYPDVNTRDQLASRLHLTEGRIQIWFQNRRAKWRKAETLNDIKVMTRQHIHSASHPPLHYECNDSLYLHQLLLVTAIFFCEKATTKNMTRSHPILSEKCYIVSLPGAKGRFSPPGFGPPSPERERGEEKRGGGGGHSASLSLRPPPSKAVETERGPQTDREEAERGAMAADGGCGESVDQYRAELERLTQELAEANREKIRAAECGLVVLEENQALKQKYQELETEQETLRKELEQLQEAFGQAYTNQRKVAEDGETNEETLLQESASKEAYYTGRLLELQTDVTLSRSVASNAQAENERLNVLVQELRESNEMLELQRSRMREEIKEYKFRETRLLQDYTELEEENITLQKLVSTLKQSQVEYEGLKHEIKVLEEETVLLNSQLEDALQLKDISEGQLEEALDALKSEREQKNNLRKELAHHLSLSDSVYGAGAHLALTVTGVEGLKFPEETNGTNGTNGSAIPAANGNNEDNNRRSGHLHTGTGLAKMNGDYRPVRKGEGLHPVPDLFSELNLSEMQKLKQQLLQVEREKAALLMNLQESQTQLQHTQGALSEQNERIHRLTERVNSMKCLNGDKELDDSQESEKPDGGSLSPPANGHHDPDIHGFEILECKYKVAVTEVIDLKAELKALKEKYNQAVEGQGDSQSDDRVQALTEQVTHLERSCRESREKVASLEAELRAAASTATESQGMLNTAQDELVTFSEELAQLYHHVCLCNNETPNRVMLDYYRQSRVTRSGSLKGSDDPRALLSPRLARRLAAASAACSSEPPRSPMDSPSKDAQHNETSTIAADSLSCHSSPTRNAMGSPVISISPCPSPVPSEACGDLRKEPMNIYNLNAIIRDQIKHLQRAVDRSLQLSRQRAAARELAPMLDKDKELCMEEILKLKSLLSTKREQIATLRLVLKANKQTAEVALANLKSKYENEKAMVTETMMKLRNELKALKEDAATFSSLRAMFATRCDEYVTQLDEMQRQLAAAEDEKKTLNSLLRMAIQQKLALTQRLEDLEFDNEQTYRGRGAKVPKIKSSPPKVSRGGAFTAPSSPTRLLNPSIITNHTLNTSLTLSSARSVELTTYPSMSAWTSDTPSETIQTSTSTLPNISYPNWCLGTQPIMIDPEWLTLECRRLVYSRQDKGYLSPSHGSSSPASVSPHLRRRR</sequence>
<organism evidence="1 2">
    <name type="scientific">Scortum barcoo</name>
    <name type="common">barcoo grunter</name>
    <dbReference type="NCBI Taxonomy" id="214431"/>
    <lineage>
        <taxon>Eukaryota</taxon>
        <taxon>Metazoa</taxon>
        <taxon>Chordata</taxon>
        <taxon>Craniata</taxon>
        <taxon>Vertebrata</taxon>
        <taxon>Euteleostomi</taxon>
        <taxon>Actinopterygii</taxon>
        <taxon>Neopterygii</taxon>
        <taxon>Teleostei</taxon>
        <taxon>Neoteleostei</taxon>
        <taxon>Acanthomorphata</taxon>
        <taxon>Eupercaria</taxon>
        <taxon>Centrarchiformes</taxon>
        <taxon>Terapontoidei</taxon>
        <taxon>Terapontidae</taxon>
        <taxon>Scortum</taxon>
    </lineage>
</organism>
<comment type="caution">
    <text evidence="1">The sequence shown here is derived from an EMBL/GenBank/DDBJ whole genome shotgun (WGS) entry which is preliminary data.</text>
</comment>
<gene>
    <name evidence="1" type="ORF">L3Q82_024146</name>
</gene>